<evidence type="ECO:0000256" key="8">
    <source>
        <dbReference type="ARBA" id="ARBA00023303"/>
    </source>
</evidence>
<feature type="transmembrane region" description="Helical" evidence="9">
    <location>
        <begin position="144"/>
        <end position="164"/>
    </location>
</feature>
<evidence type="ECO:0000313" key="10">
    <source>
        <dbReference type="EMBL" id="KHN18886.1"/>
    </source>
</evidence>
<evidence type="ECO:0000256" key="2">
    <source>
        <dbReference type="ARBA" id="ARBA00007079"/>
    </source>
</evidence>
<dbReference type="Pfam" id="PF11744">
    <property type="entry name" value="ALMT"/>
    <property type="match status" value="1"/>
</dbReference>
<dbReference type="SMR" id="A0A0B2QBA7"/>
<keyword evidence="8" id="KW-0407">Ion channel</keyword>
<sequence>MESTHVISITNGEENVAPTKNAKTFQFSLSLPPVFSRLRENKLIQFSLFPITSYLRQKKDTKKIIHSIKVGISLVLISLLYFVDPLYEQVGDNAIWAIMTVVVTFEFSAGATLGKGLNRGMGTILGGGLGCIAAVLAQNVGGGIGNSIIIGTSVFIFGTIATYCRLFPSVKKRYDYGVMIFILTFNLVVVSGVRIQDQKVWKIASERLLTIVMGFVVCICVSFLVFPLWASDELHDSTVSRFQHLANALQGCLEEYVKFATEKENKKAGASFTVCKSLLDSKSKDEMLANFAKWEPWHGKFGFFYPWEKYLKIGEVLRELAAIILALGGCLQASTTPMELASVCQTVQLESCEAIGSRIVWTLQELGDSMNQMRKGEAEPQISAKLKAARAELSLVIATSKIAAIENIDALAVASFVFLLKKVVDKVEELAKEVEQVGDIAGFRAHSSTIVSS</sequence>
<protein>
    <submittedName>
        <fullName evidence="10">Aluminum-activated malate transporter 13</fullName>
    </submittedName>
</protein>
<feature type="transmembrane region" description="Helical" evidence="9">
    <location>
        <begin position="208"/>
        <end position="230"/>
    </location>
</feature>
<proteinExistence type="inferred from homology"/>
<dbReference type="InterPro" id="IPR020966">
    <property type="entry name" value="ALMT"/>
</dbReference>
<dbReference type="PANTHER" id="PTHR31086">
    <property type="entry name" value="ALUMINUM-ACTIVATED MALATE TRANSPORTER 10"/>
    <property type="match status" value="1"/>
</dbReference>
<dbReference type="GO" id="GO:0034220">
    <property type="term" value="P:monoatomic ion transmembrane transport"/>
    <property type="evidence" value="ECO:0007669"/>
    <property type="project" value="UniProtKB-KW"/>
</dbReference>
<dbReference type="Proteomes" id="UP000053555">
    <property type="component" value="Unassembled WGS sequence"/>
</dbReference>
<keyword evidence="12" id="KW-1185">Reference proteome</keyword>
<keyword evidence="6" id="KW-0406">Ion transport</keyword>
<evidence type="ECO:0000256" key="9">
    <source>
        <dbReference type="SAM" id="Phobius"/>
    </source>
</evidence>
<comment type="similarity">
    <text evidence="2">Belongs to the aromatic acid exporter (TC 2.A.85) family.</text>
</comment>
<name>A0A0B2QBA7_GLYSO</name>
<evidence type="ECO:0000256" key="4">
    <source>
        <dbReference type="ARBA" id="ARBA00022692"/>
    </source>
</evidence>
<dbReference type="Proteomes" id="UP000289340">
    <property type="component" value="Chromosome 2"/>
</dbReference>
<keyword evidence="7 9" id="KW-0472">Membrane</keyword>
<dbReference type="GO" id="GO:0015743">
    <property type="term" value="P:malate transport"/>
    <property type="evidence" value="ECO:0007669"/>
    <property type="project" value="InterPro"/>
</dbReference>
<evidence type="ECO:0000256" key="6">
    <source>
        <dbReference type="ARBA" id="ARBA00023065"/>
    </source>
</evidence>
<organism evidence="10">
    <name type="scientific">Glycine soja</name>
    <name type="common">Wild soybean</name>
    <dbReference type="NCBI Taxonomy" id="3848"/>
    <lineage>
        <taxon>Eukaryota</taxon>
        <taxon>Viridiplantae</taxon>
        <taxon>Streptophyta</taxon>
        <taxon>Embryophyta</taxon>
        <taxon>Tracheophyta</taxon>
        <taxon>Spermatophyta</taxon>
        <taxon>Magnoliopsida</taxon>
        <taxon>eudicotyledons</taxon>
        <taxon>Gunneridae</taxon>
        <taxon>Pentapetalae</taxon>
        <taxon>rosids</taxon>
        <taxon>fabids</taxon>
        <taxon>Fabales</taxon>
        <taxon>Fabaceae</taxon>
        <taxon>Papilionoideae</taxon>
        <taxon>50 kb inversion clade</taxon>
        <taxon>NPAAA clade</taxon>
        <taxon>indigoferoid/millettioid clade</taxon>
        <taxon>Phaseoleae</taxon>
        <taxon>Glycine</taxon>
        <taxon>Glycine subgen. Soja</taxon>
    </lineage>
</organism>
<feature type="transmembrane region" description="Helical" evidence="9">
    <location>
        <begin position="94"/>
        <end position="113"/>
    </location>
</feature>
<gene>
    <name evidence="11" type="ORF">D0Y65_003954</name>
    <name evidence="10" type="ORF">glysoja_028255</name>
</gene>
<keyword evidence="4 9" id="KW-0812">Transmembrane</keyword>
<dbReference type="EMBL" id="KN659559">
    <property type="protein sequence ID" value="KHN18886.1"/>
    <property type="molecule type" value="Genomic_DNA"/>
</dbReference>
<comment type="subcellular location">
    <subcellularLocation>
        <location evidence="1">Membrane</location>
        <topology evidence="1">Multi-pass membrane protein</topology>
    </subcellularLocation>
</comment>
<dbReference type="AlphaFoldDB" id="A0A0B2QBA7"/>
<reference evidence="11 12" key="2">
    <citation type="submission" date="2018-09" db="EMBL/GenBank/DDBJ databases">
        <title>A high-quality reference genome of wild soybean provides a powerful tool to mine soybean genomes.</title>
        <authorList>
            <person name="Xie M."/>
            <person name="Chung C.Y.L."/>
            <person name="Li M.-W."/>
            <person name="Wong F.-L."/>
            <person name="Chan T.-F."/>
            <person name="Lam H.-M."/>
        </authorList>
    </citation>
    <scope>NUCLEOTIDE SEQUENCE [LARGE SCALE GENOMIC DNA]</scope>
    <source>
        <strain evidence="12">cv. W05</strain>
        <tissue evidence="11">Hypocotyl of etiolated seedlings</tissue>
    </source>
</reference>
<reference evidence="10" key="1">
    <citation type="submission" date="2014-07" db="EMBL/GenBank/DDBJ databases">
        <title>Identification of a novel salt tolerance gene in wild soybean by whole-genome sequencing.</title>
        <authorList>
            <person name="Lam H.-M."/>
            <person name="Qi X."/>
            <person name="Li M.-W."/>
            <person name="Liu X."/>
            <person name="Xie M."/>
            <person name="Ni M."/>
            <person name="Xu X."/>
        </authorList>
    </citation>
    <scope>NUCLEOTIDE SEQUENCE [LARGE SCALE GENOMIC DNA]</scope>
    <source>
        <tissue evidence="10">Root</tissue>
    </source>
</reference>
<feature type="transmembrane region" description="Helical" evidence="9">
    <location>
        <begin position="176"/>
        <end position="196"/>
    </location>
</feature>
<keyword evidence="5 9" id="KW-1133">Transmembrane helix</keyword>
<evidence type="ECO:0000256" key="3">
    <source>
        <dbReference type="ARBA" id="ARBA00022448"/>
    </source>
</evidence>
<evidence type="ECO:0000313" key="12">
    <source>
        <dbReference type="Proteomes" id="UP000289340"/>
    </source>
</evidence>
<dbReference type="Gramene" id="XM_028350848.1">
    <property type="protein sequence ID" value="XP_028206649.1"/>
    <property type="gene ID" value="LOC114390156"/>
</dbReference>
<dbReference type="GO" id="GO:0016020">
    <property type="term" value="C:membrane"/>
    <property type="evidence" value="ECO:0007669"/>
    <property type="project" value="UniProtKB-SubCell"/>
</dbReference>
<keyword evidence="3" id="KW-0813">Transport</keyword>
<dbReference type="EMBL" id="QZWG01000002">
    <property type="protein sequence ID" value="RZC25055.1"/>
    <property type="molecule type" value="Genomic_DNA"/>
</dbReference>
<accession>A0A0B2QBA7</accession>
<feature type="transmembrane region" description="Helical" evidence="9">
    <location>
        <begin position="64"/>
        <end position="82"/>
    </location>
</feature>
<evidence type="ECO:0000256" key="1">
    <source>
        <dbReference type="ARBA" id="ARBA00004141"/>
    </source>
</evidence>
<evidence type="ECO:0000256" key="5">
    <source>
        <dbReference type="ARBA" id="ARBA00022989"/>
    </source>
</evidence>
<evidence type="ECO:0000256" key="7">
    <source>
        <dbReference type="ARBA" id="ARBA00023136"/>
    </source>
</evidence>
<evidence type="ECO:0000313" key="11">
    <source>
        <dbReference type="EMBL" id="RZC25055.1"/>
    </source>
</evidence>